<gene>
    <name evidence="3" type="ordered locus">MHC_02380</name>
</gene>
<keyword evidence="2" id="KW-1133">Transmembrane helix</keyword>
<evidence type="ECO:0000256" key="2">
    <source>
        <dbReference type="SAM" id="Phobius"/>
    </source>
</evidence>
<accession>H6N6R8</accession>
<feature type="region of interest" description="Disordered" evidence="1">
    <location>
        <begin position="40"/>
        <end position="103"/>
    </location>
</feature>
<dbReference type="EMBL" id="CP003199">
    <property type="protein sequence ID" value="AEW45340.1"/>
    <property type="molecule type" value="Genomic_DNA"/>
</dbReference>
<feature type="compositionally biased region" description="Basic and acidic residues" evidence="1">
    <location>
        <begin position="72"/>
        <end position="82"/>
    </location>
</feature>
<keyword evidence="2" id="KW-0472">Membrane</keyword>
<proteinExistence type="predicted"/>
<dbReference type="STRING" id="1111676.MHC_02380"/>
<sequence length="195" mass="21443">MVSLSGSFWGGILLVGASVGIGSVLLPSQIIENLELTSTKTRSLEGSDSGKQEFSSEQKTTHNSDTPNSPEGKVEESARTNEGDSVSSEPNDESTKDTPVALPQASTQRTGCVIYKLISSKPWKFEKFGSGDSFLERKSKTAAYNRIKGACDKAKGGNILVKNKHQYWFTWEWDYDGKDPGESEFRKYLQSNSEK</sequence>
<dbReference type="AlphaFoldDB" id="H6N6R8"/>
<reference evidence="3 4" key="1">
    <citation type="journal article" date="2012" name="J. Bacteriol.">
        <title>Complete genome sequence of Mycoplasma haemocanis strain Illinois.</title>
        <authorList>
            <person name="do Nascimento N.C."/>
            <person name="Guimaraes A.M."/>
            <person name="Santos A.P."/>
            <person name="Sanmiguel P.J."/>
            <person name="Messick J.B."/>
        </authorList>
    </citation>
    <scope>NUCLEOTIDE SEQUENCE [LARGE SCALE GENOMIC DNA]</scope>
    <source>
        <strain evidence="3 4">Illinois</strain>
    </source>
</reference>
<evidence type="ECO:0000313" key="4">
    <source>
        <dbReference type="Proteomes" id="UP000009135"/>
    </source>
</evidence>
<organism evidence="3 4">
    <name type="scientific">Mycoplasma haemocanis (strain Illinois)</name>
    <dbReference type="NCBI Taxonomy" id="1111676"/>
    <lineage>
        <taxon>Bacteria</taxon>
        <taxon>Bacillati</taxon>
        <taxon>Mycoplasmatota</taxon>
        <taxon>Mollicutes</taxon>
        <taxon>Mycoplasmataceae</taxon>
        <taxon>Mycoplasma</taxon>
    </lineage>
</organism>
<keyword evidence="4" id="KW-1185">Reference proteome</keyword>
<feature type="compositionally biased region" description="Basic and acidic residues" evidence="1">
    <location>
        <begin position="42"/>
        <end position="62"/>
    </location>
</feature>
<feature type="transmembrane region" description="Helical" evidence="2">
    <location>
        <begin position="6"/>
        <end position="26"/>
    </location>
</feature>
<dbReference type="KEGG" id="mhe:MHC_02380"/>
<protein>
    <submittedName>
        <fullName evidence="3">Uncharacterized protein</fullName>
    </submittedName>
</protein>
<evidence type="ECO:0000313" key="3">
    <source>
        <dbReference type="EMBL" id="AEW45340.1"/>
    </source>
</evidence>
<dbReference type="OrthoDB" id="402222at2"/>
<keyword evidence="2" id="KW-0812">Transmembrane</keyword>
<name>H6N6R8_MYCHN</name>
<evidence type="ECO:0000256" key="1">
    <source>
        <dbReference type="SAM" id="MobiDB-lite"/>
    </source>
</evidence>
<dbReference type="HOGENOM" id="CLU_1446182_0_0_14"/>
<dbReference type="Proteomes" id="UP000009135">
    <property type="component" value="Chromosome"/>
</dbReference>